<evidence type="ECO:0000313" key="3">
    <source>
        <dbReference type="Proteomes" id="UP000306229"/>
    </source>
</evidence>
<sequence length="570" mass="62191">MKKIRNILPYLLLVLFIYSCNDGIDPLTEVAPGPDATAPDVMIKYPVEGTKIKVNEPVVPITIEFEVTDDIEVADIQVLMDGTEIAMMSDFLDYRRVLAEVAFDNVTTGVHELKVTATDLDGKSTTSTVNFEKEPPYIPLFPDLGEQFYMAFDGDYTELITVTKATKIGTPGFSGEGVASPNAYAGAIASQLTFPVEKMNLGSEITGMFWYKVNASPDRAGILVIGDNADDRNQGFRLFREGSGTEQRIKLNVGTGLGESWNDGGVIDVTAGDWVNVAFTISDTKSVIYFNGIEQNSGSLSAPIDWTGVSVLDIASGGETFSYWGHANDLSYIDELRFFDKALSQEEIQNVLGVTNPYEPADGETLYMTFDDNFSNKVGGTVADQVGSIGFANESKKGSNAFAGATDSYLTYPIDGLFGEAFSVAFWYKVNADPDRAGIIVVGNDTPENRMQGFRIFREGDGSEQRIKSNIGIGTSEVWNDGDVIDVTAGEWVHIAITVSTTKSKIYFNGVEKRASDMASPIDWTGCNNMSIGSGMPTFGYWNHLSDSSYIDELKVFNKTLTSEEIQDLM</sequence>
<evidence type="ECO:0000256" key="1">
    <source>
        <dbReference type="SAM" id="SignalP"/>
    </source>
</evidence>
<reference evidence="2 3" key="1">
    <citation type="submission" date="2019-05" db="EMBL/GenBank/DDBJ databases">
        <title>Algicella ahnfeltiae gen. nov., sp. nov., a novel marine bacterium of the family Flavobacteriaceae isolated from a red alga.</title>
        <authorList>
            <person name="Nedashkovskaya O.I."/>
            <person name="Kukhlevskiy A.D."/>
            <person name="Kim S.-G."/>
            <person name="Zhukova N.V."/>
            <person name="Mikhailov V.V."/>
        </authorList>
    </citation>
    <scope>NUCLEOTIDE SEQUENCE [LARGE SCALE GENOMIC DNA]</scope>
    <source>
        <strain evidence="2 3">10Alg115</strain>
    </source>
</reference>
<proteinExistence type="predicted"/>
<dbReference type="Gene3D" id="2.60.120.200">
    <property type="match status" value="2"/>
</dbReference>
<dbReference type="PANTHER" id="PTHR42535">
    <property type="entry name" value="OOKINETE PROTEIN, PUTATIVE-RELATED"/>
    <property type="match status" value="1"/>
</dbReference>
<protein>
    <submittedName>
        <fullName evidence="2">LamG domain-containing protein</fullName>
    </submittedName>
</protein>
<dbReference type="PROSITE" id="PS51257">
    <property type="entry name" value="PROKAR_LIPOPROTEIN"/>
    <property type="match status" value="1"/>
</dbReference>
<keyword evidence="3" id="KW-1185">Reference proteome</keyword>
<dbReference type="EMBL" id="CP040749">
    <property type="protein sequence ID" value="QCX38702.1"/>
    <property type="molecule type" value="Genomic_DNA"/>
</dbReference>
<feature type="chain" id="PRO_5023128930" evidence="1">
    <location>
        <begin position="22"/>
        <end position="570"/>
    </location>
</feature>
<keyword evidence="1" id="KW-0732">Signal</keyword>
<gene>
    <name evidence="2" type="ORF">FF125_09745</name>
</gene>
<evidence type="ECO:0000313" key="2">
    <source>
        <dbReference type="EMBL" id="QCX38702.1"/>
    </source>
</evidence>
<dbReference type="KEGG" id="fbe:FF125_09745"/>
<dbReference type="GO" id="GO:0005975">
    <property type="term" value="P:carbohydrate metabolic process"/>
    <property type="evidence" value="ECO:0007669"/>
    <property type="project" value="UniProtKB-ARBA"/>
</dbReference>
<dbReference type="AlphaFoldDB" id="A0A5B7TVN0"/>
<feature type="signal peptide" evidence="1">
    <location>
        <begin position="1"/>
        <end position="21"/>
    </location>
</feature>
<dbReference type="GO" id="GO:0004553">
    <property type="term" value="F:hydrolase activity, hydrolyzing O-glycosyl compounds"/>
    <property type="evidence" value="ECO:0007669"/>
    <property type="project" value="UniProtKB-ARBA"/>
</dbReference>
<name>A0A5B7TVN0_9FLAO</name>
<dbReference type="InterPro" id="IPR013320">
    <property type="entry name" value="ConA-like_dom_sf"/>
</dbReference>
<dbReference type="InterPro" id="IPR013783">
    <property type="entry name" value="Ig-like_fold"/>
</dbReference>
<dbReference type="Gene3D" id="2.60.40.10">
    <property type="entry name" value="Immunoglobulins"/>
    <property type="match status" value="1"/>
</dbReference>
<organism evidence="2 3">
    <name type="scientific">Aureibaculum algae</name>
    <dbReference type="NCBI Taxonomy" id="2584122"/>
    <lineage>
        <taxon>Bacteria</taxon>
        <taxon>Pseudomonadati</taxon>
        <taxon>Bacteroidota</taxon>
        <taxon>Flavobacteriia</taxon>
        <taxon>Flavobacteriales</taxon>
        <taxon>Flavobacteriaceae</taxon>
        <taxon>Aureibaculum</taxon>
    </lineage>
</organism>
<dbReference type="Proteomes" id="UP000306229">
    <property type="component" value="Chromosome"/>
</dbReference>
<dbReference type="RefSeq" id="WP_138949594.1">
    <property type="nucleotide sequence ID" value="NZ_CP040749.1"/>
</dbReference>
<dbReference type="OrthoDB" id="950827at2"/>
<dbReference type="Pfam" id="PF13385">
    <property type="entry name" value="Laminin_G_3"/>
    <property type="match status" value="2"/>
</dbReference>
<accession>A0A5B7TVN0</accession>
<dbReference type="SUPFAM" id="SSF49899">
    <property type="entry name" value="Concanavalin A-like lectins/glucanases"/>
    <property type="match status" value="2"/>
</dbReference>
<dbReference type="PANTHER" id="PTHR42535:SF2">
    <property type="entry name" value="CHROMOSOME UNDETERMINED SCAFFOLD_146, WHOLE GENOME SHOTGUN SEQUENCE"/>
    <property type="match status" value="1"/>
</dbReference>